<dbReference type="SMART" id="SM00490">
    <property type="entry name" value="HELICc"/>
    <property type="match status" value="1"/>
</dbReference>
<dbReference type="Pfam" id="PF00270">
    <property type="entry name" value="DEAD"/>
    <property type="match status" value="1"/>
</dbReference>
<dbReference type="GO" id="GO:0003676">
    <property type="term" value="F:nucleic acid binding"/>
    <property type="evidence" value="ECO:0007669"/>
    <property type="project" value="InterPro"/>
</dbReference>
<dbReference type="CDD" id="cd17039">
    <property type="entry name" value="Ubl_ubiquitin_like"/>
    <property type="match status" value="1"/>
</dbReference>
<dbReference type="STRING" id="3469.A0A4Y7JBF3"/>
<evidence type="ECO:0000313" key="7">
    <source>
        <dbReference type="EMBL" id="RZC58443.1"/>
    </source>
</evidence>
<dbReference type="GO" id="GO:0036297">
    <property type="term" value="P:interstrand cross-link repair"/>
    <property type="evidence" value="ECO:0007669"/>
    <property type="project" value="TreeGrafter"/>
</dbReference>
<dbReference type="GO" id="GO:0005634">
    <property type="term" value="C:nucleus"/>
    <property type="evidence" value="ECO:0007669"/>
    <property type="project" value="TreeGrafter"/>
</dbReference>
<dbReference type="InterPro" id="IPR000626">
    <property type="entry name" value="Ubiquitin-like_dom"/>
</dbReference>
<dbReference type="GO" id="GO:0005524">
    <property type="term" value="F:ATP binding"/>
    <property type="evidence" value="ECO:0007669"/>
    <property type="project" value="UniProtKB-KW"/>
</dbReference>
<dbReference type="OMA" id="GAVHLHQ"/>
<dbReference type="Pfam" id="PF00271">
    <property type="entry name" value="Helicase_C"/>
    <property type="match status" value="1"/>
</dbReference>
<feature type="domain" description="Ubiquitin-like" evidence="4">
    <location>
        <begin position="6"/>
        <end position="77"/>
    </location>
</feature>
<dbReference type="InterPro" id="IPR014001">
    <property type="entry name" value="Helicase_ATP-bd"/>
</dbReference>
<dbReference type="InterPro" id="IPR011545">
    <property type="entry name" value="DEAD/DEAH_box_helicase_dom"/>
</dbReference>
<evidence type="ECO:0000259" key="5">
    <source>
        <dbReference type="PROSITE" id="PS51192"/>
    </source>
</evidence>
<dbReference type="PANTHER" id="PTHR47957">
    <property type="entry name" value="ATP-DEPENDENT HELICASE HRQ1"/>
    <property type="match status" value="1"/>
</dbReference>
<evidence type="ECO:0000256" key="1">
    <source>
        <dbReference type="ARBA" id="ARBA00022741"/>
    </source>
</evidence>
<dbReference type="PANTHER" id="PTHR47957:SF3">
    <property type="entry name" value="ATP-DEPENDENT HELICASE HRQ1"/>
    <property type="match status" value="1"/>
</dbReference>
<dbReference type="InterPro" id="IPR027417">
    <property type="entry name" value="P-loop_NTPase"/>
</dbReference>
<evidence type="ECO:0000313" key="8">
    <source>
        <dbReference type="Proteomes" id="UP000316621"/>
    </source>
</evidence>
<keyword evidence="8" id="KW-1185">Reference proteome</keyword>
<dbReference type="CDD" id="cd18797">
    <property type="entry name" value="SF2_C_Hrq"/>
    <property type="match status" value="1"/>
</dbReference>
<dbReference type="Proteomes" id="UP000316621">
    <property type="component" value="Chromosome 4"/>
</dbReference>
<dbReference type="Gramene" id="RZC58443">
    <property type="protein sequence ID" value="RZC58443"/>
    <property type="gene ID" value="C5167_005766"/>
</dbReference>
<proteinExistence type="predicted"/>
<gene>
    <name evidence="7" type="ORF">C5167_005766</name>
</gene>
<dbReference type="SMART" id="SM00487">
    <property type="entry name" value="DEXDc"/>
    <property type="match status" value="1"/>
</dbReference>
<organism evidence="7 8">
    <name type="scientific">Papaver somniferum</name>
    <name type="common">Opium poppy</name>
    <dbReference type="NCBI Taxonomy" id="3469"/>
    <lineage>
        <taxon>Eukaryota</taxon>
        <taxon>Viridiplantae</taxon>
        <taxon>Streptophyta</taxon>
        <taxon>Embryophyta</taxon>
        <taxon>Tracheophyta</taxon>
        <taxon>Spermatophyta</taxon>
        <taxon>Magnoliopsida</taxon>
        <taxon>Ranunculales</taxon>
        <taxon>Papaveraceae</taxon>
        <taxon>Papaveroideae</taxon>
        <taxon>Papaver</taxon>
    </lineage>
</organism>
<dbReference type="GO" id="GO:0043138">
    <property type="term" value="F:3'-5' DNA helicase activity"/>
    <property type="evidence" value="ECO:0007669"/>
    <property type="project" value="TreeGrafter"/>
</dbReference>
<keyword evidence="1" id="KW-0547">Nucleotide-binding</keyword>
<feature type="compositionally biased region" description="Basic and acidic residues" evidence="3">
    <location>
        <begin position="121"/>
        <end position="136"/>
    </location>
</feature>
<dbReference type="AlphaFoldDB" id="A0A4Y7JBF3"/>
<dbReference type="EMBL" id="CM010718">
    <property type="protein sequence ID" value="RZC58443.1"/>
    <property type="molecule type" value="Genomic_DNA"/>
</dbReference>
<feature type="region of interest" description="Disordered" evidence="3">
    <location>
        <begin position="117"/>
        <end position="151"/>
    </location>
</feature>
<dbReference type="InterPro" id="IPR018973">
    <property type="entry name" value="MZB"/>
</dbReference>
<dbReference type="SUPFAM" id="SSF54236">
    <property type="entry name" value="Ubiquitin-like"/>
    <property type="match status" value="1"/>
</dbReference>
<evidence type="ECO:0000256" key="2">
    <source>
        <dbReference type="ARBA" id="ARBA00022840"/>
    </source>
</evidence>
<reference evidence="7 8" key="1">
    <citation type="journal article" date="2018" name="Science">
        <title>The opium poppy genome and morphinan production.</title>
        <authorList>
            <person name="Guo L."/>
            <person name="Winzer T."/>
            <person name="Yang X."/>
            <person name="Li Y."/>
            <person name="Ning Z."/>
            <person name="He Z."/>
            <person name="Teodor R."/>
            <person name="Lu Y."/>
            <person name="Bowser T.A."/>
            <person name="Graham I.A."/>
            <person name="Ye K."/>
        </authorList>
    </citation>
    <scope>NUCLEOTIDE SEQUENCE [LARGE SCALE GENOMIC DNA]</scope>
    <source>
        <strain evidence="8">cv. HN1</strain>
        <tissue evidence="7">Leaves</tissue>
    </source>
</reference>
<dbReference type="Pfam" id="PF22982">
    <property type="entry name" value="WHD_HRQ1"/>
    <property type="match status" value="1"/>
</dbReference>
<accession>A0A4Y7JBF3</accession>
<evidence type="ECO:0000256" key="3">
    <source>
        <dbReference type="SAM" id="MobiDB-lite"/>
    </source>
</evidence>
<dbReference type="Gene3D" id="3.40.50.300">
    <property type="entry name" value="P-loop containing nucleotide triphosphate hydrolases"/>
    <property type="match status" value="3"/>
</dbReference>
<dbReference type="PROSITE" id="PS50053">
    <property type="entry name" value="UBIQUITIN_2"/>
    <property type="match status" value="1"/>
</dbReference>
<feature type="domain" description="Helicase C-terminal" evidence="6">
    <location>
        <begin position="681"/>
        <end position="837"/>
    </location>
</feature>
<dbReference type="PROSITE" id="PS51192">
    <property type="entry name" value="HELICASE_ATP_BIND_1"/>
    <property type="match status" value="1"/>
</dbReference>
<dbReference type="Pfam" id="PF09369">
    <property type="entry name" value="MZB"/>
    <property type="match status" value="1"/>
</dbReference>
<dbReference type="GO" id="GO:0006289">
    <property type="term" value="P:nucleotide-excision repair"/>
    <property type="evidence" value="ECO:0007669"/>
    <property type="project" value="TreeGrafter"/>
</dbReference>
<dbReference type="SUPFAM" id="SSF52540">
    <property type="entry name" value="P-loop containing nucleoside triphosphate hydrolases"/>
    <property type="match status" value="1"/>
</dbReference>
<evidence type="ECO:0000259" key="6">
    <source>
        <dbReference type="PROSITE" id="PS51194"/>
    </source>
</evidence>
<sequence>MGESERNVQIRTLSGESCTLSISPSSAIQDLKLLLKQIFIPAQHSPNFHLFFKGSKMSLGNQINSYCIKDSDFIVLIPYTKKVQNQQLKINQNTVPPPKSSSFADSAWDDIMQDISSLSERPPDKDLFDGEREKLGEGSPESMKRKRKGERSGNVCLSDEVLESILRRKSFDEEEIERTKVLESVNCLLNEQTGTCMFLVNGYSDDIKSCLCPSWLKTTMKIFSVVNIFSGFMQMQGGNVTRDHLKRLLEKLCGFECEVGIDYLERISVLCPKVLRLGNLECEGAKFRDAILIVDSSTEEDGLYNSTNNFRAGAEAKKGTPASNIVNLIKKREYSFRTNLLKAVKNSMSKTVSGNKIDKLMSLEDLISTGYNVADSKDREAKCASKHRSSSSQSGQTRCCETNPLSPVEMVEHLKKGIGSNGQIVHVEEIGARTAVHVEIPNILSEITQSALRRIGISKLYSHQAESIQASLAGKNVVVATMTSSGKSLCYNLPALAQDQLRALSEMTEGLQNGFNFGVYDGDTSEGDRMWLRDNARLLITNPDMLHMSILPFHVQFQRILSNLRFVIIDESHTYKGAFGCNTALILRRLRRLCAHVYSSDPSFVFCTATSANPREHAMELANLQTVELIQNDGSPCGPKLFMLWNPPLYMKTVSKTRSRTSTTKSPEKVVITRRSSPIFEVSSLFAEMVQHGLRCIAFCKTRKLSELVLCYTQEILQETAPDLADSICVYRAGYNSQDRRRIENEFFTGKLRGVAATNALELGIDVGHIDATLHLGFPGSVSSLWQQAGRSGRRERPSLAVYVAFEGPLDQYFMKSPQKLFRRPIECCHVDSQNKQVLEQHLMCAAVEHPLNMLYDDKYFGPGLHNAILALTNKGCLSYHPMRDSSTRIWSYIGHEKRPSHAISIRAIETEKYKLINNETDEVLEEIEESKAFFQPGMCSPVLQTPFFLGTMVILPFCMVRVVFMPLPKNHGFLSFAMNLYEGAVCLHQGKTYLVKVLDLSSKLAFCQRADLKYYTKTRDCTDIHVVGGDVAYPVKVPETHSRTTSQAHTCKVTTSWFGFFRVQRRSGEIIDSVDLTLPQYSYESQAVWIRVPQSIKKEVETQSYSFRAGLHAASHAVLNVVPLFIQCNSSDMGTECANPHDTRYFPERILLYDQHPGGIGLSAQASAALELVTGGCCSMNVGCPNCVQTLSCHEYNEVLDKSAAIMILKGVIETEDLYFNKRPASEFQGTQL</sequence>
<dbReference type="Gene3D" id="3.10.20.90">
    <property type="entry name" value="Phosphatidylinositol 3-kinase Catalytic Subunit, Chain A, domain 1"/>
    <property type="match status" value="1"/>
</dbReference>
<dbReference type="CDD" id="cd17923">
    <property type="entry name" value="DEXHc_Hrq1-like"/>
    <property type="match status" value="1"/>
</dbReference>
<dbReference type="PROSITE" id="PS51194">
    <property type="entry name" value="HELICASE_CTER"/>
    <property type="match status" value="1"/>
</dbReference>
<feature type="domain" description="Helicase ATP-binding" evidence="5">
    <location>
        <begin position="468"/>
        <end position="629"/>
    </location>
</feature>
<name>A0A4Y7JBF3_PAPSO</name>
<protein>
    <submittedName>
        <fullName evidence="7">Uncharacterized protein</fullName>
    </submittedName>
</protein>
<dbReference type="InterPro" id="IPR001650">
    <property type="entry name" value="Helicase_C-like"/>
</dbReference>
<dbReference type="InterPro" id="IPR029071">
    <property type="entry name" value="Ubiquitin-like_domsf"/>
</dbReference>
<evidence type="ECO:0000259" key="4">
    <source>
        <dbReference type="PROSITE" id="PS50053"/>
    </source>
</evidence>
<dbReference type="InterPro" id="IPR055227">
    <property type="entry name" value="HRQ1_WHD"/>
</dbReference>
<keyword evidence="2" id="KW-0067">ATP-binding</keyword>